<dbReference type="RefSeq" id="WP_057818621.1">
    <property type="nucleotide sequence ID" value="NZ_AZEC01000003.1"/>
</dbReference>
<comment type="caution">
    <text evidence="2">The sequence shown here is derived from an EMBL/GenBank/DDBJ whole genome shotgun (WGS) entry which is preliminary data.</text>
</comment>
<feature type="transmembrane region" description="Helical" evidence="1">
    <location>
        <begin position="12"/>
        <end position="29"/>
    </location>
</feature>
<keyword evidence="1" id="KW-1133">Transmembrane helix</keyword>
<dbReference type="STRING" id="1423792.FD09_GL001788"/>
<gene>
    <name evidence="2" type="ORF">FD09_GL001788</name>
</gene>
<organism evidence="2 3">
    <name type="scientific">Schleiferilactobacillus perolens DSM 12744</name>
    <dbReference type="NCBI Taxonomy" id="1423792"/>
    <lineage>
        <taxon>Bacteria</taxon>
        <taxon>Bacillati</taxon>
        <taxon>Bacillota</taxon>
        <taxon>Bacilli</taxon>
        <taxon>Lactobacillales</taxon>
        <taxon>Lactobacillaceae</taxon>
        <taxon>Schleiferilactobacillus</taxon>
    </lineage>
</organism>
<sequence length="67" mass="7633">MHTRDPQDRYYWWLPVVGLVTSGVLLILAKVVNGTIPLRGYLYCLMPFGFYCLLAIGHEIAALISRH</sequence>
<evidence type="ECO:0000313" key="2">
    <source>
        <dbReference type="EMBL" id="KRL13760.1"/>
    </source>
</evidence>
<proteinExistence type="predicted"/>
<name>A0A0R1N0F2_9LACO</name>
<evidence type="ECO:0000313" key="3">
    <source>
        <dbReference type="Proteomes" id="UP000051330"/>
    </source>
</evidence>
<feature type="transmembrane region" description="Helical" evidence="1">
    <location>
        <begin position="41"/>
        <end position="64"/>
    </location>
</feature>
<accession>A0A0R1N0F2</accession>
<dbReference type="AlphaFoldDB" id="A0A0R1N0F2"/>
<dbReference type="PATRIC" id="fig|1423792.3.peg.1812"/>
<keyword evidence="1" id="KW-0812">Transmembrane</keyword>
<keyword evidence="1" id="KW-0472">Membrane</keyword>
<protein>
    <submittedName>
        <fullName evidence="2">Uncharacterized protein</fullName>
    </submittedName>
</protein>
<evidence type="ECO:0000256" key="1">
    <source>
        <dbReference type="SAM" id="Phobius"/>
    </source>
</evidence>
<dbReference type="Proteomes" id="UP000051330">
    <property type="component" value="Unassembled WGS sequence"/>
</dbReference>
<keyword evidence="3" id="KW-1185">Reference proteome</keyword>
<reference evidence="2 3" key="1">
    <citation type="journal article" date="2015" name="Genome Announc.">
        <title>Expanding the biotechnology potential of lactobacilli through comparative genomics of 213 strains and associated genera.</title>
        <authorList>
            <person name="Sun Z."/>
            <person name="Harris H.M."/>
            <person name="McCann A."/>
            <person name="Guo C."/>
            <person name="Argimon S."/>
            <person name="Zhang W."/>
            <person name="Yang X."/>
            <person name="Jeffery I.B."/>
            <person name="Cooney J.C."/>
            <person name="Kagawa T.F."/>
            <person name="Liu W."/>
            <person name="Song Y."/>
            <person name="Salvetti E."/>
            <person name="Wrobel A."/>
            <person name="Rasinkangas P."/>
            <person name="Parkhill J."/>
            <person name="Rea M.C."/>
            <person name="O'Sullivan O."/>
            <person name="Ritari J."/>
            <person name="Douillard F.P."/>
            <person name="Paul Ross R."/>
            <person name="Yang R."/>
            <person name="Briner A.E."/>
            <person name="Felis G.E."/>
            <person name="de Vos W.M."/>
            <person name="Barrangou R."/>
            <person name="Klaenhammer T.R."/>
            <person name="Caufield P.W."/>
            <person name="Cui Y."/>
            <person name="Zhang H."/>
            <person name="O'Toole P.W."/>
        </authorList>
    </citation>
    <scope>NUCLEOTIDE SEQUENCE [LARGE SCALE GENOMIC DNA]</scope>
    <source>
        <strain evidence="2 3">DSM 12744</strain>
    </source>
</reference>
<dbReference type="EMBL" id="AZEC01000003">
    <property type="protein sequence ID" value="KRL13760.1"/>
    <property type="molecule type" value="Genomic_DNA"/>
</dbReference>